<name>V6I5B9_9LEPT</name>
<proteinExistence type="predicted"/>
<dbReference type="GO" id="GO:0042910">
    <property type="term" value="F:xenobiotic transmembrane transporter activity"/>
    <property type="evidence" value="ECO:0007669"/>
    <property type="project" value="TreeGrafter"/>
</dbReference>
<dbReference type="PANTHER" id="PTHR32063">
    <property type="match status" value="1"/>
</dbReference>
<dbReference type="SUPFAM" id="SSF82866">
    <property type="entry name" value="Multidrug efflux transporter AcrB transmembrane domain"/>
    <property type="match status" value="1"/>
</dbReference>
<keyword evidence="3" id="KW-1185">Reference proteome</keyword>
<accession>V6I5B9</accession>
<keyword evidence="1" id="KW-1133">Transmembrane helix</keyword>
<reference evidence="2" key="1">
    <citation type="submission" date="2013-05" db="EMBL/GenBank/DDBJ databases">
        <authorList>
            <person name="Harkins D.M."/>
            <person name="Durkin A.S."/>
            <person name="Brinkac L.M."/>
            <person name="Haft D.H."/>
            <person name="Selengut J.D."/>
            <person name="Sanka R."/>
            <person name="DePew J."/>
            <person name="Purushe J."/>
            <person name="Hartskeerl R.A."/>
            <person name="Ahmed A."/>
            <person name="van der Linden H."/>
            <person name="Goris M.G.A."/>
            <person name="Vinetz J.M."/>
            <person name="Sutton G.G."/>
            <person name="Nierman W.C."/>
            <person name="Fouts D.E."/>
        </authorList>
    </citation>
    <scope>NUCLEOTIDE SEQUENCE [LARGE SCALE GENOMIC DNA]</scope>
    <source>
        <strain evidence="2">L 60</strain>
    </source>
</reference>
<keyword evidence="1" id="KW-0472">Membrane</keyword>
<evidence type="ECO:0000256" key="1">
    <source>
        <dbReference type="SAM" id="Phobius"/>
    </source>
</evidence>
<dbReference type="GO" id="GO:0005886">
    <property type="term" value="C:plasma membrane"/>
    <property type="evidence" value="ECO:0007669"/>
    <property type="project" value="TreeGrafter"/>
</dbReference>
<dbReference type="EMBL" id="AHMT02000060">
    <property type="protein sequence ID" value="EQA60599.1"/>
    <property type="molecule type" value="Genomic_DNA"/>
</dbReference>
<feature type="transmembrane region" description="Helical" evidence="1">
    <location>
        <begin position="38"/>
        <end position="59"/>
    </location>
</feature>
<dbReference type="Proteomes" id="UP000018747">
    <property type="component" value="Unassembled WGS sequence"/>
</dbReference>
<dbReference type="PANTHER" id="PTHR32063:SF17">
    <property type="entry name" value="CATION EFFLUX SYSTEM PROTEIN"/>
    <property type="match status" value="1"/>
</dbReference>
<dbReference type="Pfam" id="PF00873">
    <property type="entry name" value="ACR_tran"/>
    <property type="match status" value="1"/>
</dbReference>
<dbReference type="STRING" id="100053.GCA_002009845_02283"/>
<comment type="caution">
    <text evidence="2">The sequence shown here is derived from an EMBL/GenBank/DDBJ whole genome shotgun (WGS) entry which is preliminary data.</text>
</comment>
<dbReference type="AlphaFoldDB" id="V6I5B9"/>
<evidence type="ECO:0000313" key="3">
    <source>
        <dbReference type="Proteomes" id="UP000018747"/>
    </source>
</evidence>
<organism evidence="2 3">
    <name type="scientific">Leptospira alexanderi serovar Manhao 3 str. L 60</name>
    <dbReference type="NCBI Taxonomy" id="1049759"/>
    <lineage>
        <taxon>Bacteria</taxon>
        <taxon>Pseudomonadati</taxon>
        <taxon>Spirochaetota</taxon>
        <taxon>Spirochaetia</taxon>
        <taxon>Leptospirales</taxon>
        <taxon>Leptospiraceae</taxon>
        <taxon>Leptospira</taxon>
    </lineage>
</organism>
<feature type="transmembrane region" description="Helical" evidence="1">
    <location>
        <begin position="65"/>
        <end position="90"/>
    </location>
</feature>
<gene>
    <name evidence="2" type="ORF">LEP1GSC062_4121</name>
</gene>
<dbReference type="InterPro" id="IPR001036">
    <property type="entry name" value="Acrflvin-R"/>
</dbReference>
<sequence>MTGVLFISRLLHILEKNKNKDLKSSVIEAAVIQLRPRIMTVLLALLGLIPATIASGIGSDIQRPLATVIVGGLALELLVTLVYIPSLFYLTEKRK</sequence>
<protein>
    <submittedName>
        <fullName evidence="2">RND transporter, Hydrophobe/Amphiphile Efflux-1 (HAE1)/Heavy Metal Efflux (HME) family, permease protein</fullName>
    </submittedName>
</protein>
<keyword evidence="1" id="KW-0812">Transmembrane</keyword>
<evidence type="ECO:0000313" key="2">
    <source>
        <dbReference type="EMBL" id="EQA60599.1"/>
    </source>
</evidence>
<dbReference type="Gene3D" id="1.20.1640.10">
    <property type="entry name" value="Multidrug efflux transporter AcrB transmembrane domain"/>
    <property type="match status" value="1"/>
</dbReference>